<dbReference type="InterPro" id="IPR017937">
    <property type="entry name" value="Thioredoxin_CS"/>
</dbReference>
<keyword evidence="2" id="KW-0812">Transmembrane</keyword>
<dbReference type="PANTHER" id="PTHR47353">
    <property type="entry name" value="THIOREDOXIN-LIKE PROTEIN HCF164, CHLOROPLASTIC"/>
    <property type="match status" value="1"/>
</dbReference>
<evidence type="ECO:0000313" key="4">
    <source>
        <dbReference type="EMBL" id="MDJ1177276.1"/>
    </source>
</evidence>
<dbReference type="RefSeq" id="WP_283760605.1">
    <property type="nucleotide sequence ID" value="NZ_JAQPOK010000001.1"/>
</dbReference>
<organism evidence="4 5">
    <name type="scientific">Roseofilum halophilum BLCC-M91</name>
    <dbReference type="NCBI Taxonomy" id="3022259"/>
    <lineage>
        <taxon>Bacteria</taxon>
        <taxon>Bacillati</taxon>
        <taxon>Cyanobacteriota</taxon>
        <taxon>Cyanophyceae</taxon>
        <taxon>Desertifilales</taxon>
        <taxon>Desertifilaceae</taxon>
        <taxon>Roseofilum</taxon>
        <taxon>Roseofilum halophilum</taxon>
    </lineage>
</organism>
<dbReference type="SUPFAM" id="SSF52833">
    <property type="entry name" value="Thioredoxin-like"/>
    <property type="match status" value="1"/>
</dbReference>
<evidence type="ECO:0000256" key="2">
    <source>
        <dbReference type="SAM" id="Phobius"/>
    </source>
</evidence>
<reference evidence="4 5" key="1">
    <citation type="submission" date="2023-01" db="EMBL/GenBank/DDBJ databases">
        <title>Novel diversity within Roseofilum (Cyanobacteria; Desertifilaceae) from marine benthic mats with descriptions of four novel species.</title>
        <authorList>
            <person name="Wang Y."/>
            <person name="Berthold D.E."/>
            <person name="Hu J."/>
            <person name="Lefler F.W."/>
            <person name="Laughinghouse H.D. IV."/>
        </authorList>
    </citation>
    <scope>NUCLEOTIDE SEQUENCE [LARGE SCALE GENOMIC DNA]</scope>
    <source>
        <strain evidence="4 5">BLCC-M91</strain>
    </source>
</reference>
<feature type="domain" description="Thioredoxin" evidence="3">
    <location>
        <begin position="36"/>
        <end position="155"/>
    </location>
</feature>
<evidence type="ECO:0000259" key="3">
    <source>
        <dbReference type="PROSITE" id="PS51352"/>
    </source>
</evidence>
<feature type="region of interest" description="Disordered" evidence="1">
    <location>
        <begin position="165"/>
        <end position="196"/>
    </location>
</feature>
<dbReference type="EMBL" id="JAQPOK010000001">
    <property type="protein sequence ID" value="MDJ1177276.1"/>
    <property type="molecule type" value="Genomic_DNA"/>
</dbReference>
<gene>
    <name evidence="4" type="ORF">PJF56_00195</name>
</gene>
<dbReference type="InterPro" id="IPR036249">
    <property type="entry name" value="Thioredoxin-like_sf"/>
</dbReference>
<dbReference type="Pfam" id="PF00085">
    <property type="entry name" value="Thioredoxin"/>
    <property type="match status" value="1"/>
</dbReference>
<dbReference type="PANTHER" id="PTHR47353:SF1">
    <property type="entry name" value="THIOREDOXIN-LIKE PROTEIN HCF164, CHLOROPLASTIC"/>
    <property type="match status" value="1"/>
</dbReference>
<dbReference type="Gene3D" id="3.40.30.10">
    <property type="entry name" value="Glutaredoxin"/>
    <property type="match status" value="1"/>
</dbReference>
<evidence type="ECO:0000313" key="5">
    <source>
        <dbReference type="Proteomes" id="UP001231370"/>
    </source>
</evidence>
<protein>
    <submittedName>
        <fullName evidence="4">Thioredoxin domain-containing protein</fullName>
    </submittedName>
</protein>
<sequence>MTEPSADLNTQSSMATRIRNLVVVLAAIALSVALFLGLQTQNPSTSLSELAETSIPLEVALENEKPTFMEFYANWCLSCQSMVPDMVALRESYGEQVNFVMLNVDNTKWLPEMDTYRVDGIPHFVFLDRQGEAIAETIGELPKPILQDKLDALVAGVPIPDAGNMGNVSSLESGSGSEVPRVSDPRSHGSQVIINN</sequence>
<dbReference type="InterPro" id="IPR013766">
    <property type="entry name" value="Thioredoxin_domain"/>
</dbReference>
<proteinExistence type="predicted"/>
<comment type="caution">
    <text evidence="4">The sequence shown here is derived from an EMBL/GenBank/DDBJ whole genome shotgun (WGS) entry which is preliminary data.</text>
</comment>
<keyword evidence="2" id="KW-1133">Transmembrane helix</keyword>
<dbReference type="PROSITE" id="PS00194">
    <property type="entry name" value="THIOREDOXIN_1"/>
    <property type="match status" value="1"/>
</dbReference>
<dbReference type="Proteomes" id="UP001231370">
    <property type="component" value="Unassembled WGS sequence"/>
</dbReference>
<feature type="compositionally biased region" description="Low complexity" evidence="1">
    <location>
        <begin position="168"/>
        <end position="179"/>
    </location>
</feature>
<name>A0ABT7BFG1_9CYAN</name>
<keyword evidence="2" id="KW-0472">Membrane</keyword>
<keyword evidence="5" id="KW-1185">Reference proteome</keyword>
<evidence type="ECO:0000256" key="1">
    <source>
        <dbReference type="SAM" id="MobiDB-lite"/>
    </source>
</evidence>
<feature type="transmembrane region" description="Helical" evidence="2">
    <location>
        <begin position="21"/>
        <end position="38"/>
    </location>
</feature>
<dbReference type="PROSITE" id="PS51352">
    <property type="entry name" value="THIOREDOXIN_2"/>
    <property type="match status" value="1"/>
</dbReference>
<accession>A0ABT7BFG1</accession>
<dbReference type="InterPro" id="IPR044241">
    <property type="entry name" value="TxlA/HCF164"/>
</dbReference>